<evidence type="ECO:0000313" key="3">
    <source>
        <dbReference type="Proteomes" id="UP000602076"/>
    </source>
</evidence>
<evidence type="ECO:0000256" key="1">
    <source>
        <dbReference type="SAM" id="Phobius"/>
    </source>
</evidence>
<keyword evidence="3" id="KW-1185">Reference proteome</keyword>
<dbReference type="Pfam" id="PF17259">
    <property type="entry name" value="DUF5325"/>
    <property type="match status" value="1"/>
</dbReference>
<sequence length="67" mass="6957">MGDKVIFLFLAILAAVCMAGVGISIGLREIIGGLGSIAGIIISLIALCAVMGYGFVLKKKYREAGRL</sequence>
<organism evidence="2 3">
    <name type="scientific">Peribacillus faecalis</name>
    <dbReference type="NCBI Taxonomy" id="2772559"/>
    <lineage>
        <taxon>Bacteria</taxon>
        <taxon>Bacillati</taxon>
        <taxon>Bacillota</taxon>
        <taxon>Bacilli</taxon>
        <taxon>Bacillales</taxon>
        <taxon>Bacillaceae</taxon>
        <taxon>Peribacillus</taxon>
    </lineage>
</organism>
<protein>
    <submittedName>
        <fullName evidence="2">YlaF family protein</fullName>
    </submittedName>
</protein>
<dbReference type="AlphaFoldDB" id="A0A927CTS3"/>
<reference evidence="2" key="1">
    <citation type="submission" date="2020-09" db="EMBL/GenBank/DDBJ databases">
        <title>Bacillus faecalis sp. nov., a moderately halophilic bacterium isolated from cow faeces.</title>
        <authorList>
            <person name="Jiang L."/>
            <person name="Lee J."/>
        </authorList>
    </citation>
    <scope>NUCLEOTIDE SEQUENCE</scope>
    <source>
        <strain evidence="2">AGMB 02131</strain>
    </source>
</reference>
<dbReference type="EMBL" id="JACXSI010000001">
    <property type="protein sequence ID" value="MBD3106871.1"/>
    <property type="molecule type" value="Genomic_DNA"/>
</dbReference>
<gene>
    <name evidence="2" type="ORF">IEO70_00575</name>
</gene>
<comment type="caution">
    <text evidence="2">The sequence shown here is derived from an EMBL/GenBank/DDBJ whole genome shotgun (WGS) entry which is preliminary data.</text>
</comment>
<dbReference type="Proteomes" id="UP000602076">
    <property type="component" value="Unassembled WGS sequence"/>
</dbReference>
<keyword evidence="1" id="KW-0472">Membrane</keyword>
<feature type="transmembrane region" description="Helical" evidence="1">
    <location>
        <begin position="34"/>
        <end position="57"/>
    </location>
</feature>
<accession>A0A927CTS3</accession>
<proteinExistence type="predicted"/>
<name>A0A927CTS3_9BACI</name>
<dbReference type="RefSeq" id="WP_190996412.1">
    <property type="nucleotide sequence ID" value="NZ_JACXSI010000001.1"/>
</dbReference>
<keyword evidence="1" id="KW-1133">Transmembrane helix</keyword>
<evidence type="ECO:0000313" key="2">
    <source>
        <dbReference type="EMBL" id="MBD3106871.1"/>
    </source>
</evidence>
<keyword evidence="1" id="KW-0812">Transmembrane</keyword>
<dbReference type="InterPro" id="IPR035211">
    <property type="entry name" value="DUF5325"/>
</dbReference>